<organism evidence="8">
    <name type="scientific">Puccinia triticina (isolate 1-1 / race 1 (BBBD))</name>
    <name type="common">Brown leaf rust fungus</name>
    <dbReference type="NCBI Taxonomy" id="630390"/>
    <lineage>
        <taxon>Eukaryota</taxon>
        <taxon>Fungi</taxon>
        <taxon>Dikarya</taxon>
        <taxon>Basidiomycota</taxon>
        <taxon>Pucciniomycotina</taxon>
        <taxon>Pucciniomycetes</taxon>
        <taxon>Pucciniales</taxon>
        <taxon>Pucciniaceae</taxon>
        <taxon>Puccinia</taxon>
    </lineage>
</organism>
<dbReference type="CDD" id="cd00266">
    <property type="entry name" value="MADS_SRF_like"/>
    <property type="match status" value="1"/>
</dbReference>
<feature type="region of interest" description="Disordered" evidence="6">
    <location>
        <begin position="333"/>
        <end position="419"/>
    </location>
</feature>
<evidence type="ECO:0000256" key="1">
    <source>
        <dbReference type="ARBA" id="ARBA00004123"/>
    </source>
</evidence>
<keyword evidence="2" id="KW-0805">Transcription regulation</keyword>
<accession>A0A180GAK6</accession>
<dbReference type="VEuPathDB" id="FungiDB:PTTG_03245"/>
<dbReference type="GO" id="GO:0000987">
    <property type="term" value="F:cis-regulatory region sequence-specific DNA binding"/>
    <property type="evidence" value="ECO:0007669"/>
    <property type="project" value="InterPro"/>
</dbReference>
<dbReference type="GO" id="GO:0046983">
    <property type="term" value="F:protein dimerization activity"/>
    <property type="evidence" value="ECO:0007669"/>
    <property type="project" value="InterPro"/>
</dbReference>
<evidence type="ECO:0000313" key="9">
    <source>
        <dbReference type="EnsemblFungi" id="PTTG_03245-t43_1-p1"/>
    </source>
</evidence>
<name>A0A180GAK6_PUCT1</name>
<dbReference type="EnsemblFungi" id="PTTG_03245-t43_1">
    <property type="protein sequence ID" value="PTTG_03245-t43_1-p1"/>
    <property type="gene ID" value="PTTG_03245"/>
</dbReference>
<protein>
    <submittedName>
        <fullName evidence="9">MADS-box domain-containing protein</fullName>
    </submittedName>
</protein>
<feature type="compositionally biased region" description="Polar residues" evidence="6">
    <location>
        <begin position="373"/>
        <end position="414"/>
    </location>
</feature>
<comment type="subcellular location">
    <subcellularLocation>
        <location evidence="1">Nucleus</location>
    </subcellularLocation>
</comment>
<keyword evidence="5" id="KW-0539">Nucleus</keyword>
<feature type="compositionally biased region" description="Polar residues" evidence="6">
    <location>
        <begin position="333"/>
        <end position="358"/>
    </location>
</feature>
<proteinExistence type="predicted"/>
<feature type="compositionally biased region" description="Basic and acidic residues" evidence="6">
    <location>
        <begin position="487"/>
        <end position="498"/>
    </location>
</feature>
<dbReference type="SMART" id="SM00432">
    <property type="entry name" value="MADS"/>
    <property type="match status" value="1"/>
</dbReference>
<dbReference type="PROSITE" id="PS50066">
    <property type="entry name" value="MADS_BOX_2"/>
    <property type="match status" value="1"/>
</dbReference>
<sequence>MDSVSCPTESAAPRPTRPLPATAGLTAAEREQTASTGSPDLGGTLVSHPPDALPELSSASEDEDGAGSGSKRRKGNSKPAVPRRQIKIEYIQDKSRRNITFGKRKHGIFKKALEISTLTGCEVMLVVAPKDSELNAYTFATPRLAPLIKEPAGEAYIQNCLRYGALMPGTSSGMSAAYGPSGPINQSPHVGTLRMGPRPTLSSNANAISYNSSYAYVHNGGIARRTQPPHGMPHPLSLSPQSSPPTNMTSKQTPQSAGLPDQTRREASDSPVQHLGIAHHAGKQQQWSPGPNVSKSEFPLSPAVTAPNSAMGSSSREIPADWIVANPRSLFQTSSPLGPTPISTRGLSSYPLSTPTAGSGNGYSHLPPDSNPFHRQSSDSSVIATPTWPSASQNSPGIRTSPAQNLGGSSNAPTNDPRFLEPLVLSQPYDSRAMGSSDEYSAGSNYPHPIPSLSMQSCVPYGEGENCRGASISTAYLQDQDGSGPETENKHYVLDNPDHGWSTGL</sequence>
<feature type="domain" description="MADS-box" evidence="7">
    <location>
        <begin position="81"/>
        <end position="141"/>
    </location>
</feature>
<dbReference type="GO" id="GO:0045944">
    <property type="term" value="P:positive regulation of transcription by RNA polymerase II"/>
    <property type="evidence" value="ECO:0007669"/>
    <property type="project" value="InterPro"/>
</dbReference>
<feature type="region of interest" description="Disordered" evidence="6">
    <location>
        <begin position="479"/>
        <end position="505"/>
    </location>
</feature>
<evidence type="ECO:0000313" key="10">
    <source>
        <dbReference type="Proteomes" id="UP000005240"/>
    </source>
</evidence>
<dbReference type="InterPro" id="IPR002100">
    <property type="entry name" value="TF_MADSbox"/>
</dbReference>
<dbReference type="EMBL" id="ADAS02000120">
    <property type="protein sequence ID" value="OAV89711.1"/>
    <property type="molecule type" value="Genomic_DNA"/>
</dbReference>
<dbReference type="Pfam" id="PF00319">
    <property type="entry name" value="SRF-TF"/>
    <property type="match status" value="1"/>
</dbReference>
<evidence type="ECO:0000256" key="6">
    <source>
        <dbReference type="SAM" id="MobiDB-lite"/>
    </source>
</evidence>
<feature type="compositionally biased region" description="Low complexity" evidence="6">
    <location>
        <begin position="11"/>
        <end position="23"/>
    </location>
</feature>
<evidence type="ECO:0000259" key="7">
    <source>
        <dbReference type="PROSITE" id="PS50066"/>
    </source>
</evidence>
<gene>
    <name evidence="8" type="ORF">PTTG_03245</name>
</gene>
<dbReference type="InterPro" id="IPR050142">
    <property type="entry name" value="MADS-box/MEF2_TF"/>
</dbReference>
<dbReference type="InterPro" id="IPR036879">
    <property type="entry name" value="TF_MADSbox_sf"/>
</dbReference>
<evidence type="ECO:0000256" key="5">
    <source>
        <dbReference type="ARBA" id="ARBA00023242"/>
    </source>
</evidence>
<dbReference type="SUPFAM" id="SSF55455">
    <property type="entry name" value="SRF-like"/>
    <property type="match status" value="1"/>
</dbReference>
<dbReference type="Proteomes" id="UP000005240">
    <property type="component" value="Unassembled WGS sequence"/>
</dbReference>
<feature type="compositionally biased region" description="Polar residues" evidence="6">
    <location>
        <begin position="246"/>
        <end position="256"/>
    </location>
</feature>
<evidence type="ECO:0000256" key="4">
    <source>
        <dbReference type="ARBA" id="ARBA00023163"/>
    </source>
</evidence>
<dbReference type="GO" id="GO:0005634">
    <property type="term" value="C:nucleus"/>
    <property type="evidence" value="ECO:0007669"/>
    <property type="project" value="UniProtKB-SubCell"/>
</dbReference>
<feature type="region of interest" description="Disordered" evidence="6">
    <location>
        <begin position="1"/>
        <end position="84"/>
    </location>
</feature>
<evidence type="ECO:0000256" key="2">
    <source>
        <dbReference type="ARBA" id="ARBA00023015"/>
    </source>
</evidence>
<reference evidence="9" key="4">
    <citation type="submission" date="2025-05" db="UniProtKB">
        <authorList>
            <consortium name="EnsemblFungi"/>
        </authorList>
    </citation>
    <scope>IDENTIFICATION</scope>
    <source>
        <strain evidence="9">isolate 1-1 / race 1 (BBBD)</strain>
    </source>
</reference>
<dbReference type="Gene3D" id="3.40.1810.10">
    <property type="entry name" value="Transcription factor, MADS-box"/>
    <property type="match status" value="1"/>
</dbReference>
<evidence type="ECO:0000256" key="3">
    <source>
        <dbReference type="ARBA" id="ARBA00023125"/>
    </source>
</evidence>
<keyword evidence="4" id="KW-0804">Transcription</keyword>
<feature type="compositionally biased region" description="Polar residues" evidence="6">
    <location>
        <begin position="283"/>
        <end position="295"/>
    </location>
</feature>
<reference evidence="9 10" key="3">
    <citation type="journal article" date="2017" name="G3 (Bethesda)">
        <title>Comparative analysis highlights variable genome content of wheat rusts and divergence of the mating loci.</title>
        <authorList>
            <person name="Cuomo C.A."/>
            <person name="Bakkeren G."/>
            <person name="Khalil H.B."/>
            <person name="Panwar V."/>
            <person name="Joly D."/>
            <person name="Linning R."/>
            <person name="Sakthikumar S."/>
            <person name="Song X."/>
            <person name="Adiconis X."/>
            <person name="Fan L."/>
            <person name="Goldberg J.M."/>
            <person name="Levin J.Z."/>
            <person name="Young S."/>
            <person name="Zeng Q."/>
            <person name="Anikster Y."/>
            <person name="Bruce M."/>
            <person name="Wang M."/>
            <person name="Yin C."/>
            <person name="McCallum B."/>
            <person name="Szabo L.J."/>
            <person name="Hulbert S."/>
            <person name="Chen X."/>
            <person name="Fellers J.P."/>
        </authorList>
    </citation>
    <scope>NUCLEOTIDE SEQUENCE</scope>
    <source>
        <strain evidence="9">isolate 1-1 / race 1 (BBBD)</strain>
        <strain evidence="10">Isolate 1-1 / race 1 (BBBD)</strain>
    </source>
</reference>
<dbReference type="InterPro" id="IPR033897">
    <property type="entry name" value="SRF-like_MADS-box"/>
</dbReference>
<feature type="region of interest" description="Disordered" evidence="6">
    <location>
        <begin position="222"/>
        <end position="314"/>
    </location>
</feature>
<keyword evidence="3" id="KW-0238">DNA-binding</keyword>
<dbReference type="STRING" id="630390.A0A180GAK6"/>
<dbReference type="PRINTS" id="PR00404">
    <property type="entry name" value="MADSDOMAIN"/>
</dbReference>
<keyword evidence="10" id="KW-1185">Reference proteome</keyword>
<reference evidence="8" key="1">
    <citation type="submission" date="2009-11" db="EMBL/GenBank/DDBJ databases">
        <authorList>
            <consortium name="The Broad Institute Genome Sequencing Platform"/>
            <person name="Ward D."/>
            <person name="Feldgarden M."/>
            <person name="Earl A."/>
            <person name="Young S.K."/>
            <person name="Zeng Q."/>
            <person name="Koehrsen M."/>
            <person name="Alvarado L."/>
            <person name="Berlin A."/>
            <person name="Bochicchio J."/>
            <person name="Borenstein D."/>
            <person name="Chapman S.B."/>
            <person name="Chen Z."/>
            <person name="Engels R."/>
            <person name="Freedman E."/>
            <person name="Gellesch M."/>
            <person name="Goldberg J."/>
            <person name="Griggs A."/>
            <person name="Gujja S."/>
            <person name="Heilman E."/>
            <person name="Heiman D."/>
            <person name="Hepburn T."/>
            <person name="Howarth C."/>
            <person name="Jen D."/>
            <person name="Larson L."/>
            <person name="Lewis B."/>
            <person name="Mehta T."/>
            <person name="Park D."/>
            <person name="Pearson M."/>
            <person name="Roberts A."/>
            <person name="Saif S."/>
            <person name="Shea T."/>
            <person name="Shenoy N."/>
            <person name="Sisk P."/>
            <person name="Stolte C."/>
            <person name="Sykes S."/>
            <person name="Thomson T."/>
            <person name="Walk T."/>
            <person name="White J."/>
            <person name="Yandava C."/>
            <person name="Izard J."/>
            <person name="Baranova O.V."/>
            <person name="Blanton J.M."/>
            <person name="Tanner A.C."/>
            <person name="Dewhirst F.E."/>
            <person name="Haas B."/>
            <person name="Nusbaum C."/>
            <person name="Birren B."/>
        </authorList>
    </citation>
    <scope>NUCLEOTIDE SEQUENCE [LARGE SCALE GENOMIC DNA]</scope>
    <source>
        <strain evidence="8">1-1 BBBD Race 1</strain>
    </source>
</reference>
<dbReference type="PANTHER" id="PTHR48019">
    <property type="entry name" value="SERUM RESPONSE FACTOR HOMOLOG"/>
    <property type="match status" value="1"/>
</dbReference>
<feature type="compositionally biased region" description="Low complexity" evidence="6">
    <location>
        <begin position="235"/>
        <end position="245"/>
    </location>
</feature>
<evidence type="ECO:0000313" key="8">
    <source>
        <dbReference type="EMBL" id="OAV89711.1"/>
    </source>
</evidence>
<dbReference type="GO" id="GO:0000981">
    <property type="term" value="F:DNA-binding transcription factor activity, RNA polymerase II-specific"/>
    <property type="evidence" value="ECO:0007669"/>
    <property type="project" value="InterPro"/>
</dbReference>
<dbReference type="FunFam" id="3.40.1810.10:FF:000002">
    <property type="entry name" value="Serum response factor b"/>
    <property type="match status" value="1"/>
</dbReference>
<reference evidence="8" key="2">
    <citation type="submission" date="2016-05" db="EMBL/GenBank/DDBJ databases">
        <title>Comparative analysis highlights variable genome content of wheat rusts and divergence of the mating loci.</title>
        <authorList>
            <person name="Cuomo C.A."/>
            <person name="Bakkeren G."/>
            <person name="Szabo L."/>
            <person name="Khalil H."/>
            <person name="Joly D."/>
            <person name="Goldberg J."/>
            <person name="Young S."/>
            <person name="Zeng Q."/>
            <person name="Fellers J."/>
        </authorList>
    </citation>
    <scope>NUCLEOTIDE SEQUENCE [LARGE SCALE GENOMIC DNA]</scope>
    <source>
        <strain evidence="8">1-1 BBBD Race 1</strain>
    </source>
</reference>
<dbReference type="AlphaFoldDB" id="A0A180GAK6"/>
<dbReference type="OrthoDB" id="2284405at2759"/>